<dbReference type="PROSITE" id="PS50940">
    <property type="entry name" value="CHIT_BIND_II"/>
    <property type="match status" value="4"/>
</dbReference>
<evidence type="ECO:0000256" key="4">
    <source>
        <dbReference type="ARBA" id="ARBA00023157"/>
    </source>
</evidence>
<accession>A0A0A1WYN5</accession>
<feature type="domain" description="Chitin-binding type-2" evidence="7">
    <location>
        <begin position="147"/>
        <end position="203"/>
    </location>
</feature>
<sequence>MERNIVMEFIKVIACFLAMISQIYGAKKIKIRTEYNVCNMESNWNVFPNDDDCHRFYLCINGKAEEYKCDDNYYFDPKDKRCKIGDCQTMEAIDKCTSQNIRRVDGNCQAFSLCENGKYVIQNCTREQYFSTKYASCQPIAISADHKCSCILPPYAIISNPDDCETYYMCIDGKAILQKCPRGQYFSEQVSSCLPDLSGICLIPPTMSSTELAMTNICNSFGNNIAGFQPYVKECDKFFLCINGRVIARRCPKGSYYDNDNSFCRWDVNRICAKSKKLGDANLLENVIEKAEIPNGNEKPKDDAEIKLEGPKSSKESTNGTINKIPTFVQNVISSTDNSNIKEHKLVIASDQPNKSVYDKLSSKFITF</sequence>
<evidence type="ECO:0000256" key="6">
    <source>
        <dbReference type="SAM" id="MobiDB-lite"/>
    </source>
</evidence>
<feature type="compositionally biased region" description="Basic and acidic residues" evidence="6">
    <location>
        <begin position="294"/>
        <end position="315"/>
    </location>
</feature>
<evidence type="ECO:0000256" key="1">
    <source>
        <dbReference type="ARBA" id="ARBA00022669"/>
    </source>
</evidence>
<dbReference type="PANTHER" id="PTHR23301">
    <property type="entry name" value="CHITIN BINDING PERITROPHIN-A"/>
    <property type="match status" value="1"/>
</dbReference>
<evidence type="ECO:0000256" key="3">
    <source>
        <dbReference type="ARBA" id="ARBA00022737"/>
    </source>
</evidence>
<protein>
    <submittedName>
        <fullName evidence="8">Peritrophin-44</fullName>
    </submittedName>
</protein>
<feature type="domain" description="Chitin-binding type-2" evidence="7">
    <location>
        <begin position="35"/>
        <end position="82"/>
    </location>
</feature>
<dbReference type="Gene3D" id="2.170.140.10">
    <property type="entry name" value="Chitin binding domain"/>
    <property type="match status" value="3"/>
</dbReference>
<evidence type="ECO:0000259" key="7">
    <source>
        <dbReference type="PROSITE" id="PS50940"/>
    </source>
</evidence>
<feature type="region of interest" description="Disordered" evidence="6">
    <location>
        <begin position="294"/>
        <end position="321"/>
    </location>
</feature>
<dbReference type="SUPFAM" id="SSF57625">
    <property type="entry name" value="Invertebrate chitin-binding proteins"/>
    <property type="match status" value="4"/>
</dbReference>
<proteinExistence type="predicted"/>
<dbReference type="AlphaFoldDB" id="A0A0A1WYN5"/>
<keyword evidence="3" id="KW-0677">Repeat</keyword>
<gene>
    <name evidence="8" type="primary">PE44_8</name>
    <name evidence="8" type="ORF">g.3580</name>
</gene>
<organism evidence="8">
    <name type="scientific">Zeugodacus cucurbitae</name>
    <name type="common">Melon fruit fly</name>
    <name type="synonym">Bactrocera cucurbitae</name>
    <dbReference type="NCBI Taxonomy" id="28588"/>
    <lineage>
        <taxon>Eukaryota</taxon>
        <taxon>Metazoa</taxon>
        <taxon>Ecdysozoa</taxon>
        <taxon>Arthropoda</taxon>
        <taxon>Hexapoda</taxon>
        <taxon>Insecta</taxon>
        <taxon>Pterygota</taxon>
        <taxon>Neoptera</taxon>
        <taxon>Endopterygota</taxon>
        <taxon>Diptera</taxon>
        <taxon>Brachycera</taxon>
        <taxon>Muscomorpha</taxon>
        <taxon>Tephritoidea</taxon>
        <taxon>Tephritidae</taxon>
        <taxon>Zeugodacus</taxon>
        <taxon>Zeugodacus</taxon>
    </lineage>
</organism>
<dbReference type="InterPro" id="IPR036508">
    <property type="entry name" value="Chitin-bd_dom_sf"/>
</dbReference>
<evidence type="ECO:0000313" key="8">
    <source>
        <dbReference type="EMBL" id="JAD03942.1"/>
    </source>
</evidence>
<keyword evidence="1" id="KW-0147">Chitin-binding</keyword>
<evidence type="ECO:0000256" key="2">
    <source>
        <dbReference type="ARBA" id="ARBA00022729"/>
    </source>
</evidence>
<name>A0A0A1WYN5_ZEUCU</name>
<dbReference type="Pfam" id="PF01607">
    <property type="entry name" value="CBM_14"/>
    <property type="match status" value="3"/>
</dbReference>
<reference evidence="8" key="2">
    <citation type="journal article" date="2015" name="Gigascience">
        <title>Reconstructing a comprehensive transcriptome assembly of a white-pupal translocated strain of the pest fruit fly Bactrocera cucurbitae.</title>
        <authorList>
            <person name="Sim S.B."/>
            <person name="Calla B."/>
            <person name="Hall B."/>
            <person name="DeRego T."/>
            <person name="Geib S.M."/>
        </authorList>
    </citation>
    <scope>NUCLEOTIDE SEQUENCE</scope>
</reference>
<dbReference type="GO" id="GO:0005576">
    <property type="term" value="C:extracellular region"/>
    <property type="evidence" value="ECO:0007669"/>
    <property type="project" value="InterPro"/>
</dbReference>
<keyword evidence="2" id="KW-0732">Signal</keyword>
<dbReference type="GO" id="GO:0008061">
    <property type="term" value="F:chitin binding"/>
    <property type="evidence" value="ECO:0007669"/>
    <property type="project" value="UniProtKB-KW"/>
</dbReference>
<dbReference type="PANTHER" id="PTHR23301:SF106">
    <property type="entry name" value="CHITIN-BINDING TYPE-2 DOMAIN-CONTAINING PROTEIN-RELATED"/>
    <property type="match status" value="1"/>
</dbReference>
<dbReference type="EMBL" id="GBXI01010350">
    <property type="protein sequence ID" value="JAD03942.1"/>
    <property type="molecule type" value="Transcribed_RNA"/>
</dbReference>
<dbReference type="InterPro" id="IPR002557">
    <property type="entry name" value="Chitin-bd_dom"/>
</dbReference>
<dbReference type="InterPro" id="IPR051940">
    <property type="entry name" value="Chitin_bind-dev_reg"/>
</dbReference>
<feature type="domain" description="Chitin-binding type-2" evidence="7">
    <location>
        <begin position="93"/>
        <end position="137"/>
    </location>
</feature>
<keyword evidence="5" id="KW-0325">Glycoprotein</keyword>
<feature type="domain" description="Chitin-binding type-2" evidence="7">
    <location>
        <begin position="215"/>
        <end position="274"/>
    </location>
</feature>
<evidence type="ECO:0000256" key="5">
    <source>
        <dbReference type="ARBA" id="ARBA00023180"/>
    </source>
</evidence>
<reference evidence="8" key="1">
    <citation type="submission" date="2014-11" db="EMBL/GenBank/DDBJ databases">
        <authorList>
            <person name="Geib S."/>
        </authorList>
    </citation>
    <scope>NUCLEOTIDE SEQUENCE</scope>
</reference>
<keyword evidence="4" id="KW-1015">Disulfide bond</keyword>
<dbReference type="SMART" id="SM00494">
    <property type="entry name" value="ChtBD2"/>
    <property type="match status" value="4"/>
</dbReference>